<evidence type="ECO:0000256" key="11">
    <source>
        <dbReference type="PIRSR" id="PIRSR610347-3"/>
    </source>
</evidence>
<evidence type="ECO:0000256" key="5">
    <source>
        <dbReference type="ARBA" id="ARBA00022801"/>
    </source>
</evidence>
<dbReference type="SUPFAM" id="SSF56024">
    <property type="entry name" value="Phospholipase D/nuclease"/>
    <property type="match status" value="2"/>
</dbReference>
<dbReference type="Pfam" id="PF06087">
    <property type="entry name" value="Tyr-DNA_phospho"/>
    <property type="match status" value="1"/>
</dbReference>
<evidence type="ECO:0000256" key="7">
    <source>
        <dbReference type="ARBA" id="ARBA00023204"/>
    </source>
</evidence>
<dbReference type="GO" id="GO:0004527">
    <property type="term" value="F:exonuclease activity"/>
    <property type="evidence" value="ECO:0007669"/>
    <property type="project" value="UniProtKB-KW"/>
</dbReference>
<organism evidence="13 14">
    <name type="scientific">Favolaschia claudopus</name>
    <dbReference type="NCBI Taxonomy" id="2862362"/>
    <lineage>
        <taxon>Eukaryota</taxon>
        <taxon>Fungi</taxon>
        <taxon>Dikarya</taxon>
        <taxon>Basidiomycota</taxon>
        <taxon>Agaricomycotina</taxon>
        <taxon>Agaricomycetes</taxon>
        <taxon>Agaricomycetidae</taxon>
        <taxon>Agaricales</taxon>
        <taxon>Marasmiineae</taxon>
        <taxon>Mycenaceae</taxon>
        <taxon>Favolaschia</taxon>
    </lineage>
</organism>
<feature type="region of interest" description="Disordered" evidence="12">
    <location>
        <begin position="595"/>
        <end position="645"/>
    </location>
</feature>
<protein>
    <submittedName>
        <fullName evidence="13">Phospholipase D/nuclease</fullName>
    </submittedName>
</protein>
<evidence type="ECO:0000256" key="10">
    <source>
        <dbReference type="PIRSR" id="PIRSR610347-2"/>
    </source>
</evidence>
<keyword evidence="14" id="KW-1185">Reference proteome</keyword>
<evidence type="ECO:0000313" key="14">
    <source>
        <dbReference type="Proteomes" id="UP001362999"/>
    </source>
</evidence>
<dbReference type="GO" id="GO:0006281">
    <property type="term" value="P:DNA repair"/>
    <property type="evidence" value="ECO:0007669"/>
    <property type="project" value="UniProtKB-KW"/>
</dbReference>
<proteinExistence type="inferred from homology"/>
<dbReference type="PANTHER" id="PTHR12415">
    <property type="entry name" value="TYROSYL-DNA PHOSPHODIESTERASE 1"/>
    <property type="match status" value="1"/>
</dbReference>
<keyword evidence="5" id="KW-0378">Hydrolase</keyword>
<evidence type="ECO:0000256" key="6">
    <source>
        <dbReference type="ARBA" id="ARBA00022839"/>
    </source>
</evidence>
<reference evidence="13 14" key="1">
    <citation type="journal article" date="2024" name="J Genomics">
        <title>Draft genome sequencing and assembly of Favolaschia claudopus CIRM-BRFM 2984 isolated from oak limbs.</title>
        <authorList>
            <person name="Navarro D."/>
            <person name="Drula E."/>
            <person name="Chaduli D."/>
            <person name="Cazenave R."/>
            <person name="Ahrendt S."/>
            <person name="Wang J."/>
            <person name="Lipzen A."/>
            <person name="Daum C."/>
            <person name="Barry K."/>
            <person name="Grigoriev I.V."/>
            <person name="Favel A."/>
            <person name="Rosso M.N."/>
            <person name="Martin F."/>
        </authorList>
    </citation>
    <scope>NUCLEOTIDE SEQUENCE [LARGE SCALE GENOMIC DNA]</scope>
    <source>
        <strain evidence="13 14">CIRM-BRFM 2984</strain>
    </source>
</reference>
<dbReference type="Proteomes" id="UP001362999">
    <property type="component" value="Unassembled WGS sequence"/>
</dbReference>
<keyword evidence="6" id="KW-0269">Exonuclease</keyword>
<evidence type="ECO:0000256" key="8">
    <source>
        <dbReference type="ARBA" id="ARBA00023242"/>
    </source>
</evidence>
<name>A0AAW0CVH0_9AGAR</name>
<dbReference type="GO" id="GO:0005634">
    <property type="term" value="C:nucleus"/>
    <property type="evidence" value="ECO:0007669"/>
    <property type="project" value="UniProtKB-SubCell"/>
</dbReference>
<evidence type="ECO:0000256" key="2">
    <source>
        <dbReference type="ARBA" id="ARBA00010205"/>
    </source>
</evidence>
<evidence type="ECO:0000256" key="9">
    <source>
        <dbReference type="PIRSR" id="PIRSR610347-1"/>
    </source>
</evidence>
<feature type="active site" description="Proton donor/acceptor" evidence="9">
    <location>
        <position position="468"/>
    </location>
</feature>
<dbReference type="GO" id="GO:0003697">
    <property type="term" value="F:single-stranded DNA binding"/>
    <property type="evidence" value="ECO:0007669"/>
    <property type="project" value="TreeGrafter"/>
</dbReference>
<keyword evidence="4" id="KW-0227">DNA damage</keyword>
<dbReference type="Gene3D" id="3.30.870.10">
    <property type="entry name" value="Endonuclease Chain A"/>
    <property type="match status" value="2"/>
</dbReference>
<evidence type="ECO:0000313" key="13">
    <source>
        <dbReference type="EMBL" id="KAK7042675.1"/>
    </source>
</evidence>
<feature type="binding site" evidence="10">
    <location>
        <position position="248"/>
    </location>
    <ligand>
        <name>substrate</name>
    </ligand>
</feature>
<gene>
    <name evidence="13" type="ORF">R3P38DRAFT_2891706</name>
</gene>
<keyword evidence="7" id="KW-0234">DNA repair</keyword>
<sequence length="670" mass="75926">MDASSGQLLDAQEILEMEMAIALSLGETPAASSPVVEESPQNTIVRFGANPEPIDTDHPLVPHKTDLAVARGKKRTSTQAFEGKDLHWEERKAKRRADIAEEIRKLDRSIKIKPPLSMRFPTGALRITRTPGRKAARTPNTISLEELIHPEYLDSAMIFAFFIENDHLFQFLPFKGTTYYRSDVDVYIGRDLSMDGQGKNFAGFEGKTPKGADFDRVSDAARVGYRRQYGENFHAFYPRMQSGCAHTKWMLLVYSDFLRVVITSANLMQSDTVFGDNVWFIQDFPRLYSNASYKQTRFEVHLRQHVEDLQCPPDFLSDHLTPGEFDFSQAQVHLVTSKPGSFSGDETYKYGQLRLRDVLHKKVFKNEERTPKRLEFEICVGSIGLLDREGVVKNFLESCSGGLRDSIEGKPNLKIIFPTYQDVQESSGWGKGNISSHMDWNALEESSAEYLKTVFHHYRSKDPRCLFHSKIILAFNSATKSNRRKPPVYMYLGSANFSAGAWGKVEQERRSKVQAEKNVTVRLEKVANFECGVVILGKRIEGMLEKGSRWEDIIPYERPTEHNRYKEGECPWKVPKENFEAASTPMALDWEVDTDDLDVDSGDDDGEGEDQGGDEDNAMHEEENEDFGSDGDGAEEEDEFCGNRLSIQTAEVQPLSLEALRLARLARFAS</sequence>
<comment type="caution">
    <text evidence="13">The sequence shown here is derived from an EMBL/GenBank/DDBJ whole genome shotgun (WGS) entry which is preliminary data.</text>
</comment>
<dbReference type="EMBL" id="JAWWNJ010000013">
    <property type="protein sequence ID" value="KAK7042675.1"/>
    <property type="molecule type" value="Genomic_DNA"/>
</dbReference>
<feature type="site" description="Interaction with DNA" evidence="11">
    <location>
        <position position="498"/>
    </location>
</feature>
<feature type="active site" description="Nucleophile" evidence="9">
    <location>
        <position position="246"/>
    </location>
</feature>
<evidence type="ECO:0000256" key="4">
    <source>
        <dbReference type="ARBA" id="ARBA00022763"/>
    </source>
</evidence>
<evidence type="ECO:0000256" key="12">
    <source>
        <dbReference type="SAM" id="MobiDB-lite"/>
    </source>
</evidence>
<dbReference type="InterPro" id="IPR010347">
    <property type="entry name" value="Tdp1"/>
</dbReference>
<evidence type="ECO:0000256" key="1">
    <source>
        <dbReference type="ARBA" id="ARBA00004123"/>
    </source>
</evidence>
<keyword evidence="8" id="KW-0539">Nucleus</keyword>
<comment type="subcellular location">
    <subcellularLocation>
        <location evidence="1">Nucleus</location>
    </subcellularLocation>
</comment>
<dbReference type="PANTHER" id="PTHR12415:SF0">
    <property type="entry name" value="TYROSYL-DNA PHOSPHODIESTERASE 1"/>
    <property type="match status" value="1"/>
</dbReference>
<accession>A0AAW0CVH0</accession>
<feature type="binding site" evidence="10">
    <location>
        <position position="470"/>
    </location>
    <ligand>
        <name>substrate</name>
    </ligand>
</feature>
<keyword evidence="3" id="KW-0540">Nuclease</keyword>
<comment type="similarity">
    <text evidence="2">Belongs to the tyrosyl-DNA phosphodiesterase family.</text>
</comment>
<dbReference type="GO" id="GO:0017005">
    <property type="term" value="F:3'-tyrosyl-DNA phosphodiesterase activity"/>
    <property type="evidence" value="ECO:0007669"/>
    <property type="project" value="TreeGrafter"/>
</dbReference>
<evidence type="ECO:0000256" key="3">
    <source>
        <dbReference type="ARBA" id="ARBA00022722"/>
    </source>
</evidence>
<dbReference type="GO" id="GO:0003690">
    <property type="term" value="F:double-stranded DNA binding"/>
    <property type="evidence" value="ECO:0007669"/>
    <property type="project" value="TreeGrafter"/>
</dbReference>
<feature type="compositionally biased region" description="Acidic residues" evidence="12">
    <location>
        <begin position="595"/>
        <end position="640"/>
    </location>
</feature>
<dbReference type="AlphaFoldDB" id="A0AAW0CVH0"/>